<comment type="caution">
    <text evidence="1">The sequence shown here is derived from an EMBL/GenBank/DDBJ whole genome shotgun (WGS) entry which is preliminary data.</text>
</comment>
<organism evidence="1 2">
    <name type="scientific">Burkholderia pseudomallei</name>
    <name type="common">Pseudomonas pseudomallei</name>
    <dbReference type="NCBI Taxonomy" id="28450"/>
    <lineage>
        <taxon>Bacteria</taxon>
        <taxon>Pseudomonadati</taxon>
        <taxon>Pseudomonadota</taxon>
        <taxon>Betaproteobacteria</taxon>
        <taxon>Burkholderiales</taxon>
        <taxon>Burkholderiaceae</taxon>
        <taxon>Burkholderia</taxon>
        <taxon>pseudomallei group</taxon>
    </lineage>
</organism>
<evidence type="ECO:0000313" key="1">
    <source>
        <dbReference type="EMBL" id="KGX16368.1"/>
    </source>
</evidence>
<sequence length="227" mass="24966">MRWNRSFKLLRPYIDWQYKLLIDRAVCDGFWIIEFLVANKFGGDRIGKLLVDRSIRKGISRFAKAMRAARACPAGDVEHTTIEGRAEAVSRAARAPDVEGRCFRVHVASARSRTVWVFAVAIRRERGGHPGDGYRMTGGSQRMASRVGSFEAGQACGRRRAGCRARPDGPRMRASAGTERHIRLLGGHGDRKKAARGCFAAVRSDVFSGPTGAARAGCARRKSTHPA</sequence>
<dbReference type="AlphaFoldDB" id="A0AA40JH63"/>
<dbReference type="EMBL" id="JQIM01000008">
    <property type="protein sequence ID" value="KGX16368.1"/>
    <property type="molecule type" value="Genomic_DNA"/>
</dbReference>
<dbReference type="Proteomes" id="UP000030475">
    <property type="component" value="Unassembled WGS sequence"/>
</dbReference>
<name>A0AA40JH63_BURPE</name>
<evidence type="ECO:0000313" key="2">
    <source>
        <dbReference type="Proteomes" id="UP000030475"/>
    </source>
</evidence>
<protein>
    <submittedName>
        <fullName evidence="1">Uncharacterized protein</fullName>
    </submittedName>
</protein>
<reference evidence="1 2" key="1">
    <citation type="submission" date="2014-08" db="EMBL/GenBank/DDBJ databases">
        <authorList>
            <person name="Bunnell A."/>
            <person name="Chain P.S."/>
            <person name="Chertkov O."/>
            <person name="Currie B.J."/>
            <person name="Daligault H.E."/>
            <person name="Davenport K.W."/>
            <person name="Davis C."/>
            <person name="Gleasner C.D."/>
            <person name="Johnson S.L."/>
            <person name="Kaestli M."/>
            <person name="Koren S."/>
            <person name="Kunde Y.A."/>
            <person name="Mayo M."/>
            <person name="McMurry K.K."/>
            <person name="Price E.P."/>
            <person name="Reitenga K.G."/>
            <person name="Robison R."/>
            <person name="Rosovitz M.J."/>
            <person name="Sarovich D.S."/>
            <person name="Teshima H."/>
        </authorList>
    </citation>
    <scope>NUCLEOTIDE SEQUENCE [LARGE SCALE GENOMIC DNA]</scope>
    <source>
        <strain evidence="1 2">MSHR44</strain>
    </source>
</reference>
<proteinExistence type="predicted"/>
<gene>
    <name evidence="1" type="ORF">Y036_5743</name>
</gene>
<accession>A0AA40JH63</accession>